<dbReference type="HOGENOM" id="CLU_2098441_0_0_1"/>
<keyword evidence="1" id="KW-0732">Signal</keyword>
<dbReference type="InParanoid" id="A0A0D0ALQ2"/>
<name>A0A0D0ALQ2_9AGAM</name>
<reference evidence="3" key="2">
    <citation type="submission" date="2015-01" db="EMBL/GenBank/DDBJ databases">
        <title>Evolutionary Origins and Diversification of the Mycorrhizal Mutualists.</title>
        <authorList>
            <consortium name="DOE Joint Genome Institute"/>
            <consortium name="Mycorrhizal Genomics Consortium"/>
            <person name="Kohler A."/>
            <person name="Kuo A."/>
            <person name="Nagy L.G."/>
            <person name="Floudas D."/>
            <person name="Copeland A."/>
            <person name="Barry K.W."/>
            <person name="Cichocki N."/>
            <person name="Veneault-Fourrey C."/>
            <person name="LaButti K."/>
            <person name="Lindquist E.A."/>
            <person name="Lipzen A."/>
            <person name="Lundell T."/>
            <person name="Morin E."/>
            <person name="Murat C."/>
            <person name="Riley R."/>
            <person name="Ohm R."/>
            <person name="Sun H."/>
            <person name="Tunlid A."/>
            <person name="Henrissat B."/>
            <person name="Grigoriev I.V."/>
            <person name="Hibbett D.S."/>
            <person name="Martin F."/>
        </authorList>
    </citation>
    <scope>NUCLEOTIDE SEQUENCE [LARGE SCALE GENOMIC DNA]</scope>
    <source>
        <strain evidence="3">UH-Slu-Lm8-n1</strain>
    </source>
</reference>
<dbReference type="EMBL" id="KN835363">
    <property type="protein sequence ID" value="KIK39004.1"/>
    <property type="molecule type" value="Genomic_DNA"/>
</dbReference>
<dbReference type="Proteomes" id="UP000054485">
    <property type="component" value="Unassembled WGS sequence"/>
</dbReference>
<dbReference type="AlphaFoldDB" id="A0A0D0ALQ2"/>
<evidence type="ECO:0000313" key="2">
    <source>
        <dbReference type="EMBL" id="KIK39004.1"/>
    </source>
</evidence>
<feature type="chain" id="PRO_5002206867" evidence="1">
    <location>
        <begin position="23"/>
        <end position="116"/>
    </location>
</feature>
<proteinExistence type="predicted"/>
<evidence type="ECO:0000313" key="3">
    <source>
        <dbReference type="Proteomes" id="UP000054485"/>
    </source>
</evidence>
<evidence type="ECO:0000256" key="1">
    <source>
        <dbReference type="SAM" id="SignalP"/>
    </source>
</evidence>
<sequence>MNFTSLTTVIVTTAETAGVVVASGDDVPALKTTCKMFGTLLYFYNYSGVPDYGCLHSAFEYLISVWRANCNLLLQHTRICQSANIHVMHSRANDVLAVRMMHRTLQCSAYPLYNHR</sequence>
<feature type="signal peptide" evidence="1">
    <location>
        <begin position="1"/>
        <end position="22"/>
    </location>
</feature>
<gene>
    <name evidence="2" type="ORF">CY34DRAFT_361305</name>
</gene>
<keyword evidence="3" id="KW-1185">Reference proteome</keyword>
<accession>A0A0D0ALQ2</accession>
<reference evidence="2 3" key="1">
    <citation type="submission" date="2014-04" db="EMBL/GenBank/DDBJ databases">
        <authorList>
            <consortium name="DOE Joint Genome Institute"/>
            <person name="Kuo A."/>
            <person name="Ruytinx J."/>
            <person name="Rineau F."/>
            <person name="Colpaert J."/>
            <person name="Kohler A."/>
            <person name="Nagy L.G."/>
            <person name="Floudas D."/>
            <person name="Copeland A."/>
            <person name="Barry K.W."/>
            <person name="Cichocki N."/>
            <person name="Veneault-Fourrey C."/>
            <person name="LaButti K."/>
            <person name="Lindquist E.A."/>
            <person name="Lipzen A."/>
            <person name="Lundell T."/>
            <person name="Morin E."/>
            <person name="Murat C."/>
            <person name="Sun H."/>
            <person name="Tunlid A."/>
            <person name="Henrissat B."/>
            <person name="Grigoriev I.V."/>
            <person name="Hibbett D.S."/>
            <person name="Martin F."/>
            <person name="Nordberg H.P."/>
            <person name="Cantor M.N."/>
            <person name="Hua S.X."/>
        </authorList>
    </citation>
    <scope>NUCLEOTIDE SEQUENCE [LARGE SCALE GENOMIC DNA]</scope>
    <source>
        <strain evidence="2 3">UH-Slu-Lm8-n1</strain>
    </source>
</reference>
<protein>
    <submittedName>
        <fullName evidence="2">Uncharacterized protein</fullName>
    </submittedName>
</protein>
<organism evidence="2 3">
    <name type="scientific">Suillus luteus UH-Slu-Lm8-n1</name>
    <dbReference type="NCBI Taxonomy" id="930992"/>
    <lineage>
        <taxon>Eukaryota</taxon>
        <taxon>Fungi</taxon>
        <taxon>Dikarya</taxon>
        <taxon>Basidiomycota</taxon>
        <taxon>Agaricomycotina</taxon>
        <taxon>Agaricomycetes</taxon>
        <taxon>Agaricomycetidae</taxon>
        <taxon>Boletales</taxon>
        <taxon>Suillineae</taxon>
        <taxon>Suillaceae</taxon>
        <taxon>Suillus</taxon>
    </lineage>
</organism>